<sequence length="109" mass="11863">MQVLVSLSIPYKCPSKLLLYPKTIPTKSASFATSVSNKPLSSASDFIAKRSISSNPSVSAKSNKSRLVNSGRCWTSTFRSTIISTWDLKTAKFLFANGPSEKVVAERES</sequence>
<evidence type="ECO:0000313" key="2">
    <source>
        <dbReference type="Proteomes" id="UP000249464"/>
    </source>
</evidence>
<proteinExistence type="predicted"/>
<gene>
    <name evidence="1" type="primary">BQ5605_C035g11403</name>
    <name evidence="1" type="ORF">BQ5605_C035G11403</name>
</gene>
<protein>
    <submittedName>
        <fullName evidence="1">BQ5605_C035g11403 protein</fullName>
    </submittedName>
</protein>
<dbReference type="Proteomes" id="UP000249464">
    <property type="component" value="Unassembled WGS sequence"/>
</dbReference>
<accession>A0A2X0MJT8</accession>
<dbReference type="AlphaFoldDB" id="A0A2X0MJT8"/>
<organism evidence="1 2">
    <name type="scientific">Microbotryum silenes-dioicae</name>
    <dbReference type="NCBI Taxonomy" id="796604"/>
    <lineage>
        <taxon>Eukaryota</taxon>
        <taxon>Fungi</taxon>
        <taxon>Dikarya</taxon>
        <taxon>Basidiomycota</taxon>
        <taxon>Pucciniomycotina</taxon>
        <taxon>Microbotryomycetes</taxon>
        <taxon>Microbotryales</taxon>
        <taxon>Microbotryaceae</taxon>
        <taxon>Microbotryum</taxon>
    </lineage>
</organism>
<name>A0A2X0MJT8_9BASI</name>
<dbReference type="EMBL" id="FQNC01000064">
    <property type="protein sequence ID" value="SGY97433.1"/>
    <property type="molecule type" value="Genomic_DNA"/>
</dbReference>
<reference evidence="1 2" key="1">
    <citation type="submission" date="2016-11" db="EMBL/GenBank/DDBJ databases">
        <authorList>
            <person name="Jaros S."/>
            <person name="Januszkiewicz K."/>
            <person name="Wedrychowicz H."/>
        </authorList>
    </citation>
    <scope>NUCLEOTIDE SEQUENCE [LARGE SCALE GENOMIC DNA]</scope>
</reference>
<evidence type="ECO:0000313" key="1">
    <source>
        <dbReference type="EMBL" id="SGY97433.1"/>
    </source>
</evidence>
<keyword evidence="2" id="KW-1185">Reference proteome</keyword>